<dbReference type="Proteomes" id="UP001267878">
    <property type="component" value="Unassembled WGS sequence"/>
</dbReference>
<evidence type="ECO:0000256" key="2">
    <source>
        <dbReference type="ARBA" id="ARBA00023125"/>
    </source>
</evidence>
<dbReference type="SMART" id="SM00421">
    <property type="entry name" value="HTH_LUXR"/>
    <property type="match status" value="1"/>
</dbReference>
<feature type="domain" description="HTH luxR-type" evidence="4">
    <location>
        <begin position="137"/>
        <end position="202"/>
    </location>
</feature>
<name>A0ABU1VSG9_9GAMM</name>
<dbReference type="PANTHER" id="PTHR44688">
    <property type="entry name" value="DNA-BINDING TRANSCRIPTIONAL ACTIVATOR DEVR_DOSR"/>
    <property type="match status" value="1"/>
</dbReference>
<dbReference type="Pfam" id="PF00196">
    <property type="entry name" value="GerE"/>
    <property type="match status" value="1"/>
</dbReference>
<evidence type="ECO:0000256" key="1">
    <source>
        <dbReference type="ARBA" id="ARBA00023015"/>
    </source>
</evidence>
<dbReference type="SUPFAM" id="SSF46894">
    <property type="entry name" value="C-terminal effector domain of the bipartite response regulators"/>
    <property type="match status" value="1"/>
</dbReference>
<evidence type="ECO:0000313" key="5">
    <source>
        <dbReference type="EMBL" id="MDR7100428.1"/>
    </source>
</evidence>
<dbReference type="InterPro" id="IPR016032">
    <property type="entry name" value="Sig_transdc_resp-reg_C-effctor"/>
</dbReference>
<keyword evidence="6" id="KW-1185">Reference proteome</keyword>
<organism evidence="5 6">
    <name type="scientific">Agrilutibacter niabensis</name>
    <dbReference type="NCBI Taxonomy" id="380628"/>
    <lineage>
        <taxon>Bacteria</taxon>
        <taxon>Pseudomonadati</taxon>
        <taxon>Pseudomonadota</taxon>
        <taxon>Gammaproteobacteria</taxon>
        <taxon>Lysobacterales</taxon>
        <taxon>Lysobacteraceae</taxon>
        <taxon>Agrilutibacter</taxon>
    </lineage>
</organism>
<evidence type="ECO:0000313" key="6">
    <source>
        <dbReference type="Proteomes" id="UP001267878"/>
    </source>
</evidence>
<dbReference type="EMBL" id="JAVDVW010000002">
    <property type="protein sequence ID" value="MDR7100428.1"/>
    <property type="molecule type" value="Genomic_DNA"/>
</dbReference>
<dbReference type="Gene3D" id="3.40.50.2300">
    <property type="match status" value="1"/>
</dbReference>
<evidence type="ECO:0000256" key="3">
    <source>
        <dbReference type="ARBA" id="ARBA00023163"/>
    </source>
</evidence>
<sequence length="211" mass="23215">MAGLPVLAFGRDRRWAAHLQRVLGPRGELDWCGVFSAETLPPVSVSRQAIWLLDGDDLRTARLPQDEGESQRIYCFRHPDVASLRSCARLGASGCLEKQAPPEVLLRALRAVESGLFAVDSSLLMRALAAERRAPAPVHNLGHLTDRQREIVHWAAMGMSNKQIGRRLGISPETVKSHLHQVFEREGISGRVALLALHRPDQKAAADASMV</sequence>
<dbReference type="PANTHER" id="PTHR44688:SF16">
    <property type="entry name" value="DNA-BINDING TRANSCRIPTIONAL ACTIVATOR DEVR_DOSR"/>
    <property type="match status" value="1"/>
</dbReference>
<comment type="caution">
    <text evidence="5">The sequence shown here is derived from an EMBL/GenBank/DDBJ whole genome shotgun (WGS) entry which is preliminary data.</text>
</comment>
<dbReference type="GO" id="GO:0003677">
    <property type="term" value="F:DNA binding"/>
    <property type="evidence" value="ECO:0007669"/>
    <property type="project" value="UniProtKB-KW"/>
</dbReference>
<dbReference type="PRINTS" id="PR00038">
    <property type="entry name" value="HTHLUXR"/>
</dbReference>
<keyword evidence="3" id="KW-0804">Transcription</keyword>
<dbReference type="PROSITE" id="PS50043">
    <property type="entry name" value="HTH_LUXR_2"/>
    <property type="match status" value="1"/>
</dbReference>
<gene>
    <name evidence="5" type="ORF">J2X04_002809</name>
</gene>
<proteinExistence type="predicted"/>
<dbReference type="InterPro" id="IPR000792">
    <property type="entry name" value="Tscrpt_reg_LuxR_C"/>
</dbReference>
<dbReference type="RefSeq" id="WP_310055163.1">
    <property type="nucleotide sequence ID" value="NZ_JAVDVW010000002.1"/>
</dbReference>
<protein>
    <submittedName>
        <fullName evidence="5">DNA-binding NarL/FixJ family response regulator</fullName>
    </submittedName>
</protein>
<accession>A0ABU1VSG9</accession>
<evidence type="ECO:0000259" key="4">
    <source>
        <dbReference type="PROSITE" id="PS50043"/>
    </source>
</evidence>
<keyword evidence="1" id="KW-0805">Transcription regulation</keyword>
<reference evidence="5 6" key="1">
    <citation type="submission" date="2023-07" db="EMBL/GenBank/DDBJ databases">
        <title>Sorghum-associated microbial communities from plants grown in Nebraska, USA.</title>
        <authorList>
            <person name="Schachtman D."/>
        </authorList>
    </citation>
    <scope>NUCLEOTIDE SEQUENCE [LARGE SCALE GENOMIC DNA]</scope>
    <source>
        <strain evidence="5 6">BE187</strain>
    </source>
</reference>
<dbReference type="CDD" id="cd06170">
    <property type="entry name" value="LuxR_C_like"/>
    <property type="match status" value="1"/>
</dbReference>
<keyword evidence="2 5" id="KW-0238">DNA-binding</keyword>